<sequence length="256" mass="28183">MLEENGLDYSRYPDVTAAGDLRSLLQDELDSAGTSLQAEHTESPGWVLTHAVVRAGDRRVFVHMTSGDRAFALDFWTPGLQLAHGLTSDLRDAVGAISMFLDGVGLRHLRVARPFVSFGPFAEAFERGEAEAIAFRWRQLLHPAPDWPQRWHGLHDFLVAASDEPRLRALYPFTSHFDLGFRRSVPDGQSRALGWVRPVGNGRYLVAGSNRRKLHAAGPMGRTNWDGDPVPGGPAPTPAQESVALLLTAMDRDIQA</sequence>
<evidence type="ECO:0000313" key="1">
    <source>
        <dbReference type="EMBL" id="MBO3743997.1"/>
    </source>
</evidence>
<organism evidence="1 2">
    <name type="scientific">Actinoplanes flavus</name>
    <dbReference type="NCBI Taxonomy" id="2820290"/>
    <lineage>
        <taxon>Bacteria</taxon>
        <taxon>Bacillati</taxon>
        <taxon>Actinomycetota</taxon>
        <taxon>Actinomycetes</taxon>
        <taxon>Micromonosporales</taxon>
        <taxon>Micromonosporaceae</taxon>
        <taxon>Actinoplanes</taxon>
    </lineage>
</organism>
<proteinExistence type="predicted"/>
<name>A0ABS3UZK5_9ACTN</name>
<protein>
    <submittedName>
        <fullName evidence="1">Uncharacterized protein</fullName>
    </submittedName>
</protein>
<accession>A0ABS3UZK5</accession>
<dbReference type="RefSeq" id="WP_208473237.1">
    <property type="nucleotide sequence ID" value="NZ_JAGFNS010000050.1"/>
</dbReference>
<reference evidence="1 2" key="1">
    <citation type="submission" date="2021-03" db="EMBL/GenBank/DDBJ databases">
        <title>Actinoplanes flavus sp. nov., a novel actinomycete isolated from Coconut Palm rhizosphere soil.</title>
        <authorList>
            <person name="Luo X."/>
        </authorList>
    </citation>
    <scope>NUCLEOTIDE SEQUENCE [LARGE SCALE GENOMIC DNA]</scope>
    <source>
        <strain evidence="1 2">NEAU-H7</strain>
    </source>
</reference>
<comment type="caution">
    <text evidence="1">The sequence shown here is derived from an EMBL/GenBank/DDBJ whole genome shotgun (WGS) entry which is preliminary data.</text>
</comment>
<keyword evidence="2" id="KW-1185">Reference proteome</keyword>
<dbReference type="Pfam" id="PF19692">
    <property type="entry name" value="DUF6193"/>
    <property type="match status" value="1"/>
</dbReference>
<dbReference type="EMBL" id="JAGFNS010000050">
    <property type="protein sequence ID" value="MBO3743997.1"/>
    <property type="molecule type" value="Genomic_DNA"/>
</dbReference>
<gene>
    <name evidence="1" type="ORF">J5X75_41535</name>
</gene>
<dbReference type="Proteomes" id="UP000679690">
    <property type="component" value="Unassembled WGS sequence"/>
</dbReference>
<evidence type="ECO:0000313" key="2">
    <source>
        <dbReference type="Proteomes" id="UP000679690"/>
    </source>
</evidence>
<dbReference type="InterPro" id="IPR045682">
    <property type="entry name" value="DUF6193"/>
</dbReference>